<feature type="transmembrane region" description="Helical" evidence="6">
    <location>
        <begin position="92"/>
        <end position="112"/>
    </location>
</feature>
<feature type="domain" description="Copper resistance protein D" evidence="7">
    <location>
        <begin position="188"/>
        <end position="286"/>
    </location>
</feature>
<proteinExistence type="inferred from homology"/>
<keyword evidence="3 6" id="KW-0812">Transmembrane</keyword>
<dbReference type="Pfam" id="PF05425">
    <property type="entry name" value="CopD"/>
    <property type="match status" value="1"/>
</dbReference>
<feature type="transmembrane region" description="Helical" evidence="6">
    <location>
        <begin position="54"/>
        <end position="72"/>
    </location>
</feature>
<feature type="transmembrane region" description="Helical" evidence="6">
    <location>
        <begin position="271"/>
        <end position="290"/>
    </location>
</feature>
<gene>
    <name evidence="8" type="primary">copD</name>
    <name evidence="8" type="ORF">V8N49_09270</name>
</gene>
<feature type="transmembrane region" description="Helical" evidence="6">
    <location>
        <begin position="6"/>
        <end position="33"/>
    </location>
</feature>
<dbReference type="RefSeq" id="WP_224750360.1">
    <property type="nucleotide sequence ID" value="NZ_CAKKMT010000001.1"/>
</dbReference>
<dbReference type="NCBIfam" id="NF033808">
    <property type="entry name" value="copper_CopD"/>
    <property type="match status" value="1"/>
</dbReference>
<evidence type="ECO:0000313" key="9">
    <source>
        <dbReference type="Proteomes" id="UP001306592"/>
    </source>
</evidence>
<keyword evidence="5 6" id="KW-0472">Membrane</keyword>
<dbReference type="PANTHER" id="PTHR34820:SF4">
    <property type="entry name" value="INNER MEMBRANE PROTEIN YEBZ"/>
    <property type="match status" value="1"/>
</dbReference>
<evidence type="ECO:0000256" key="3">
    <source>
        <dbReference type="ARBA" id="ARBA00022692"/>
    </source>
</evidence>
<name>A0ABU8DG13_ERWAP</name>
<comment type="caution">
    <text evidence="8">The sequence shown here is derived from an EMBL/GenBank/DDBJ whole genome shotgun (WGS) entry which is preliminary data.</text>
</comment>
<feature type="transmembrane region" description="Helical" evidence="6">
    <location>
        <begin position="196"/>
        <end position="218"/>
    </location>
</feature>
<dbReference type="InterPro" id="IPR047689">
    <property type="entry name" value="CopD"/>
</dbReference>
<keyword evidence="9" id="KW-1185">Reference proteome</keyword>
<evidence type="ECO:0000259" key="7">
    <source>
        <dbReference type="Pfam" id="PF05425"/>
    </source>
</evidence>
<organism evidence="8 9">
    <name type="scientific">Erwinia aphidicola</name>
    <dbReference type="NCBI Taxonomy" id="68334"/>
    <lineage>
        <taxon>Bacteria</taxon>
        <taxon>Pseudomonadati</taxon>
        <taxon>Pseudomonadota</taxon>
        <taxon>Gammaproteobacteria</taxon>
        <taxon>Enterobacterales</taxon>
        <taxon>Erwiniaceae</taxon>
        <taxon>Erwinia</taxon>
    </lineage>
</organism>
<feature type="transmembrane region" description="Helical" evidence="6">
    <location>
        <begin position="119"/>
        <end position="141"/>
    </location>
</feature>
<dbReference type="Proteomes" id="UP001306592">
    <property type="component" value="Unassembled WGS sequence"/>
</dbReference>
<comment type="function">
    <text evidence="6">Involved in copper resistance.</text>
</comment>
<evidence type="ECO:0000256" key="5">
    <source>
        <dbReference type="ARBA" id="ARBA00023136"/>
    </source>
</evidence>
<feature type="transmembrane region" description="Helical" evidence="6">
    <location>
        <begin position="230"/>
        <end position="250"/>
    </location>
</feature>
<comment type="similarity">
    <text evidence="6">Belongs to the CopD family.</text>
</comment>
<accession>A0ABU8DG13</accession>
<evidence type="ECO:0000256" key="2">
    <source>
        <dbReference type="ARBA" id="ARBA00022475"/>
    </source>
</evidence>
<sequence length="293" mass="32053">MISLAGVYILCRFVHFSALMSLAGAGAMTVMLAPEHYRQPLSQRLMPLMRAASWLTFLSALLLLAAQTGLMGDGWQDILDGETWLAVLQTRFGLVWQGQLACALLGCLALWLRGSVRQTALLLMALAQLAGLAFVGHAAMLEGWMGVLQRTNQMVHLIAAAFWAGGLVPVVVLMRLARQDKPQYEAIRTMMRFSRYGHLAVALVLISGMVNALLILGWPPGSFRLYSQLLLLKTLLVAAMIAIALFNRYWLVPRFQRSGEGAQQHFMTTTLAEIALAAAVVLTVSVFATLEPS</sequence>
<protein>
    <recommendedName>
        <fullName evidence="6">Copper resistance protein D</fullName>
    </recommendedName>
</protein>
<dbReference type="PANTHER" id="PTHR34820">
    <property type="entry name" value="INNER MEMBRANE PROTEIN YEBZ"/>
    <property type="match status" value="1"/>
</dbReference>
<feature type="transmembrane region" description="Helical" evidence="6">
    <location>
        <begin position="153"/>
        <end position="176"/>
    </location>
</feature>
<dbReference type="InterPro" id="IPR032694">
    <property type="entry name" value="CopC/D"/>
</dbReference>
<evidence type="ECO:0000256" key="4">
    <source>
        <dbReference type="ARBA" id="ARBA00022989"/>
    </source>
</evidence>
<reference evidence="8 9" key="1">
    <citation type="submission" date="2024-02" db="EMBL/GenBank/DDBJ databases">
        <title>First report Erwinia aphidicola in onion in Chile.</title>
        <authorList>
            <person name="Valenzuela M."/>
            <person name="Pena M."/>
            <person name="Dutta B."/>
        </authorList>
    </citation>
    <scope>NUCLEOTIDE SEQUENCE [LARGE SCALE GENOMIC DNA]</scope>
    <source>
        <strain evidence="8 9">QCJ3A</strain>
    </source>
</reference>
<dbReference type="EMBL" id="JBANEI010000005">
    <property type="protein sequence ID" value="MEI2681848.1"/>
    <property type="molecule type" value="Genomic_DNA"/>
</dbReference>
<keyword evidence="6" id="KW-0997">Cell inner membrane</keyword>
<comment type="subcellular location">
    <subcellularLocation>
        <location evidence="6">Cell inner membrane</location>
        <topology evidence="6">Multi-pass membrane protein</topology>
    </subcellularLocation>
    <subcellularLocation>
        <location evidence="1">Cell membrane</location>
        <topology evidence="1">Multi-pass membrane protein</topology>
    </subcellularLocation>
</comment>
<keyword evidence="2 6" id="KW-1003">Cell membrane</keyword>
<dbReference type="InterPro" id="IPR008457">
    <property type="entry name" value="Cu-R_CopD_dom"/>
</dbReference>
<evidence type="ECO:0000256" key="1">
    <source>
        <dbReference type="ARBA" id="ARBA00004651"/>
    </source>
</evidence>
<keyword evidence="4 6" id="KW-1133">Transmembrane helix</keyword>
<keyword evidence="6" id="KW-0186">Copper</keyword>
<evidence type="ECO:0000256" key="6">
    <source>
        <dbReference type="RuleBase" id="RU369037"/>
    </source>
</evidence>
<evidence type="ECO:0000313" key="8">
    <source>
        <dbReference type="EMBL" id="MEI2681848.1"/>
    </source>
</evidence>